<keyword evidence="3" id="KW-0479">Metal-binding</keyword>
<dbReference type="Gene3D" id="1.20.120.520">
    <property type="entry name" value="nmb1532 protein domain like"/>
    <property type="match status" value="1"/>
</dbReference>
<evidence type="ECO:0000256" key="1">
    <source>
        <dbReference type="ARBA" id="ARBA00004496"/>
    </source>
</evidence>
<dbReference type="InterPro" id="IPR012312">
    <property type="entry name" value="Hemerythrin-like"/>
</dbReference>
<feature type="domain" description="Hemerythrin-like" evidence="5">
    <location>
        <begin position="77"/>
        <end position="218"/>
    </location>
</feature>
<comment type="subcellular location">
    <subcellularLocation>
        <location evidence="1">Cytoplasm</location>
    </subcellularLocation>
</comment>
<reference evidence="6 7" key="1">
    <citation type="submission" date="2016-10" db="EMBL/GenBank/DDBJ databases">
        <title>Paenibacillus species isolates.</title>
        <authorList>
            <person name="Beno S.M."/>
        </authorList>
    </citation>
    <scope>NUCLEOTIDE SEQUENCE [LARGE SCALE GENOMIC DNA]</scope>
    <source>
        <strain evidence="6 7">FSL H7-0744</strain>
    </source>
</reference>
<evidence type="ECO:0000256" key="3">
    <source>
        <dbReference type="ARBA" id="ARBA00022723"/>
    </source>
</evidence>
<dbReference type="NCBIfam" id="TIGR03652">
    <property type="entry name" value="FeS_repair_RIC"/>
    <property type="match status" value="1"/>
</dbReference>
<name>A0ABX3HTT5_PAEBO</name>
<comment type="caution">
    <text evidence="6">The sequence shown here is derived from an EMBL/GenBank/DDBJ whole genome shotgun (WGS) entry which is preliminary data.</text>
</comment>
<evidence type="ECO:0000313" key="7">
    <source>
        <dbReference type="Proteomes" id="UP000187412"/>
    </source>
</evidence>
<evidence type="ECO:0000256" key="4">
    <source>
        <dbReference type="ARBA" id="ARBA00023004"/>
    </source>
</evidence>
<dbReference type="PANTHER" id="PTHR36438:SF1">
    <property type="entry name" value="IRON-SULFUR CLUSTER REPAIR PROTEIN YTFE"/>
    <property type="match status" value="1"/>
</dbReference>
<dbReference type="EMBL" id="MPTB01000001">
    <property type="protein sequence ID" value="OMD53823.1"/>
    <property type="molecule type" value="Genomic_DNA"/>
</dbReference>
<dbReference type="Pfam" id="PF04405">
    <property type="entry name" value="ScdA_N"/>
    <property type="match status" value="1"/>
</dbReference>
<accession>A0ABX3HTT5</accession>
<dbReference type="Proteomes" id="UP000187412">
    <property type="component" value="Unassembled WGS sequence"/>
</dbReference>
<keyword evidence="4" id="KW-0408">Iron</keyword>
<dbReference type="PANTHER" id="PTHR36438">
    <property type="entry name" value="IRON-SULFUR CLUSTER REPAIR PROTEIN YTFE"/>
    <property type="match status" value="1"/>
</dbReference>
<proteinExistence type="predicted"/>
<protein>
    <submittedName>
        <fullName evidence="6">Iron-sulfur cluster repair di-iron protein</fullName>
    </submittedName>
</protein>
<evidence type="ECO:0000256" key="2">
    <source>
        <dbReference type="ARBA" id="ARBA00022490"/>
    </source>
</evidence>
<keyword evidence="7" id="KW-1185">Reference proteome</keyword>
<sequence length="222" mass="25575">MVRDIVLQFPKAADYFKGQRIDFCCGGAKPLAEVAAEKGLDPETLLADLHKLLKEHPVLDVDTAWNEASSAELVEYIVNKHHRYLREELPLISQNVTKVFRVHGEDSPHLGEVYRLFNLLREDLLQHTAKEEESEFPKMLAYSENPSEAGLAELRGLLHTLEEEHDGAGEILRELRRVTNDFTPPEHACTTYRLTYARLEELEGMTFEHVHLENNILFLRYQ</sequence>
<dbReference type="Gene3D" id="1.10.3910.10">
    <property type="entry name" value="SP0561-like"/>
    <property type="match status" value="1"/>
</dbReference>
<dbReference type="InterPro" id="IPR038062">
    <property type="entry name" value="ScdA-like_N_sf"/>
</dbReference>
<evidence type="ECO:0000313" key="6">
    <source>
        <dbReference type="EMBL" id="OMD53823.1"/>
    </source>
</evidence>
<dbReference type="RefSeq" id="WP_076109005.1">
    <property type="nucleotide sequence ID" value="NZ_MPTB01000001.1"/>
</dbReference>
<evidence type="ECO:0000259" key="5">
    <source>
        <dbReference type="Pfam" id="PF01814"/>
    </source>
</evidence>
<dbReference type="Pfam" id="PF01814">
    <property type="entry name" value="Hemerythrin"/>
    <property type="match status" value="1"/>
</dbReference>
<keyword evidence="2" id="KW-0963">Cytoplasm</keyword>
<organism evidence="6 7">
    <name type="scientific">Paenibacillus borealis</name>
    <dbReference type="NCBI Taxonomy" id="160799"/>
    <lineage>
        <taxon>Bacteria</taxon>
        <taxon>Bacillati</taxon>
        <taxon>Bacillota</taxon>
        <taxon>Bacilli</taxon>
        <taxon>Bacillales</taxon>
        <taxon>Paenibacillaceae</taxon>
        <taxon>Paenibacillus</taxon>
    </lineage>
</organism>
<dbReference type="InterPro" id="IPR019903">
    <property type="entry name" value="RIC_family"/>
</dbReference>
<gene>
    <name evidence="6" type="ORF">BSK56_00265</name>
</gene>